<dbReference type="InterPro" id="IPR023370">
    <property type="entry name" value="TrmO-like_N"/>
</dbReference>
<gene>
    <name evidence="4" type="primary">tsaA</name>
    <name evidence="4" type="ORF">IAC59_03005</name>
</gene>
<proteinExistence type="inferred from homology"/>
<dbReference type="NCBIfam" id="TIGR00104">
    <property type="entry name" value="tRNA_TsaA"/>
    <property type="match status" value="1"/>
</dbReference>
<keyword evidence="1" id="KW-0949">S-adenosyl-L-methionine</keyword>
<accession>A0A9D1LQK5</accession>
<evidence type="ECO:0000259" key="3">
    <source>
        <dbReference type="PROSITE" id="PS51668"/>
    </source>
</evidence>
<dbReference type="Proteomes" id="UP000824123">
    <property type="component" value="Unassembled WGS sequence"/>
</dbReference>
<dbReference type="PANTHER" id="PTHR12818">
    <property type="entry name" value="TRNA (ADENINE(37)-N6)-METHYLTRANSFERASE"/>
    <property type="match status" value="1"/>
</dbReference>
<sequence>MNVEIAPIAHIRTDFPTKFGLPRQSGLVEELRGVVEFEPEYRQAEAVRGLDGFSHIWLIWGFSQARRTGWSATVRPPRLGGNVRMGVFATRSPFRPNGLGLSCVRLEAVELDARRGPLLHVAGIDMLDGTPVYDVKPYVPVADCRTDAREGFTGRTRQHSLKVDFPEALLALIPSDKRAALMGALAQDPRPGYEDDPARRYGVEFAGFDVRFNVQGDELKVCQVVPMAGAHADVPGRID</sequence>
<evidence type="ECO:0000256" key="1">
    <source>
        <dbReference type="ARBA" id="ARBA00022691"/>
    </source>
</evidence>
<comment type="similarity">
    <text evidence="2">Belongs to the tRNA methyltransferase O family.</text>
</comment>
<dbReference type="Gene3D" id="2.40.30.70">
    <property type="entry name" value="YaeB-like"/>
    <property type="match status" value="1"/>
</dbReference>
<dbReference type="SUPFAM" id="SSF118196">
    <property type="entry name" value="YaeB-like"/>
    <property type="match status" value="1"/>
</dbReference>
<dbReference type="InterPro" id="IPR036414">
    <property type="entry name" value="YaeB_N_sf"/>
</dbReference>
<dbReference type="InterPro" id="IPR040372">
    <property type="entry name" value="YaeB-like"/>
</dbReference>
<evidence type="ECO:0000256" key="2">
    <source>
        <dbReference type="ARBA" id="ARBA00033753"/>
    </source>
</evidence>
<dbReference type="InterPro" id="IPR041369">
    <property type="entry name" value="TrmO_C"/>
</dbReference>
<reference evidence="4" key="1">
    <citation type="submission" date="2020-10" db="EMBL/GenBank/DDBJ databases">
        <authorList>
            <person name="Gilroy R."/>
        </authorList>
    </citation>
    <scope>NUCLEOTIDE SEQUENCE</scope>
    <source>
        <strain evidence="4">ChiSxjej2B14-8506</strain>
    </source>
</reference>
<dbReference type="EMBL" id="DVNK01000024">
    <property type="protein sequence ID" value="HIU46210.1"/>
    <property type="molecule type" value="Genomic_DNA"/>
</dbReference>
<reference evidence="4" key="2">
    <citation type="journal article" date="2021" name="PeerJ">
        <title>Extensive microbial diversity within the chicken gut microbiome revealed by metagenomics and culture.</title>
        <authorList>
            <person name="Gilroy R."/>
            <person name="Ravi A."/>
            <person name="Getino M."/>
            <person name="Pursley I."/>
            <person name="Horton D.L."/>
            <person name="Alikhan N.F."/>
            <person name="Baker D."/>
            <person name="Gharbi K."/>
            <person name="Hall N."/>
            <person name="Watson M."/>
            <person name="Adriaenssens E.M."/>
            <person name="Foster-Nyarko E."/>
            <person name="Jarju S."/>
            <person name="Secka A."/>
            <person name="Antonio M."/>
            <person name="Oren A."/>
            <person name="Chaudhuri R.R."/>
            <person name="La Ragione R."/>
            <person name="Hildebrand F."/>
            <person name="Pallen M.J."/>
        </authorList>
    </citation>
    <scope>NUCLEOTIDE SEQUENCE</scope>
    <source>
        <strain evidence="4">ChiSxjej2B14-8506</strain>
    </source>
</reference>
<feature type="domain" description="TsaA-like" evidence="3">
    <location>
        <begin position="5"/>
        <end position="147"/>
    </location>
</feature>
<dbReference type="PROSITE" id="PS01318">
    <property type="entry name" value="TSAA_1"/>
    <property type="match status" value="1"/>
</dbReference>
<dbReference type="PANTHER" id="PTHR12818:SF0">
    <property type="entry name" value="TRNA (ADENINE(37)-N6)-METHYLTRANSFERASE"/>
    <property type="match status" value="1"/>
</dbReference>
<dbReference type="Pfam" id="PF18389">
    <property type="entry name" value="TrmO_C"/>
    <property type="match status" value="1"/>
</dbReference>
<evidence type="ECO:0000313" key="5">
    <source>
        <dbReference type="Proteomes" id="UP000824123"/>
    </source>
</evidence>
<dbReference type="Pfam" id="PF01980">
    <property type="entry name" value="TrmO_N"/>
    <property type="match status" value="1"/>
</dbReference>
<dbReference type="PROSITE" id="PS51668">
    <property type="entry name" value="TSAA_2"/>
    <property type="match status" value="1"/>
</dbReference>
<organism evidence="4 5">
    <name type="scientific">Candidatus Fimadaptatus faecigallinarum</name>
    <dbReference type="NCBI Taxonomy" id="2840814"/>
    <lineage>
        <taxon>Bacteria</taxon>
        <taxon>Bacillati</taxon>
        <taxon>Bacillota</taxon>
        <taxon>Clostridia</taxon>
        <taxon>Eubacteriales</taxon>
        <taxon>Candidatus Fimadaptatus</taxon>
    </lineage>
</organism>
<protein>
    <submittedName>
        <fullName evidence="4">tRNA (N6-threonylcarbamoyladenosine(37)-N6)-methyltransferase TrmO</fullName>
    </submittedName>
</protein>
<dbReference type="CDD" id="cd09281">
    <property type="entry name" value="UPF0066"/>
    <property type="match status" value="1"/>
</dbReference>
<evidence type="ECO:0000313" key="4">
    <source>
        <dbReference type="EMBL" id="HIU46210.1"/>
    </source>
</evidence>
<name>A0A9D1LQK5_9FIRM</name>
<dbReference type="InterPro" id="IPR036413">
    <property type="entry name" value="YaeB-like_sf"/>
</dbReference>
<dbReference type="AlphaFoldDB" id="A0A9D1LQK5"/>
<dbReference type="InterPro" id="IPR023368">
    <property type="entry name" value="UPF0066_cons_site"/>
</dbReference>
<dbReference type="Gene3D" id="3.30.2310.10">
    <property type="entry name" value="YaeB-like"/>
    <property type="match status" value="1"/>
</dbReference>
<comment type="caution">
    <text evidence="4">The sequence shown here is derived from an EMBL/GenBank/DDBJ whole genome shotgun (WGS) entry which is preliminary data.</text>
</comment>